<reference evidence="2" key="1">
    <citation type="submission" date="2020-03" db="EMBL/GenBank/DDBJ databases">
        <title>The deep terrestrial virosphere.</title>
        <authorList>
            <person name="Holmfeldt K."/>
            <person name="Nilsson E."/>
            <person name="Simone D."/>
            <person name="Lopez-Fernandez M."/>
            <person name="Wu X."/>
            <person name="de Brujin I."/>
            <person name="Lundin D."/>
            <person name="Andersson A."/>
            <person name="Bertilsson S."/>
            <person name="Dopson M."/>
        </authorList>
    </citation>
    <scope>NUCLEOTIDE SEQUENCE</scope>
    <source>
        <strain evidence="2">TM448A00912</strain>
    </source>
</reference>
<sequence>MEAAHFPKKLRFLFQLARYKVAYGGRGSAKSWSFARALLLKGINKPLRILCAREIQKSIKDSVHQLLGDQINNLEIQSKYTVQQTEINGENGTKFIFTGLSDMTVDTIKSYEGIDIVWCEEAQVISERSWKILIPTIRKDGSEIWVSFNPELESDPTYMRFVKNPAPDSIVVMVNWRDNPYFNEVLEKERQDCLQRFPRDYSNVWEGQCRPAVEGAIYFDEVASMERDGRICNVPYDPMLKAHVVFDLGFNDEMAVSIVQRHVSEVRIIRYIEDTQKTLAYYSAELKELRYNWGKVWLPFSDGFSKDFKTGKGSDQILTALGWNVARKEEIANVDIEEGIRQTRLLFPRIYVDKTNCTQLVEAWKRYRRHVNKQTLTAGVPVHDQYSHGADNTRYIAINIDRMTNDTDRKPMPYAESYPALDAAVGY</sequence>
<dbReference type="InterPro" id="IPR006437">
    <property type="entry name" value="Phage_terminase_lsu"/>
</dbReference>
<dbReference type="PANTHER" id="PTHR39184">
    <property type="match status" value="1"/>
</dbReference>
<dbReference type="AlphaFoldDB" id="A0A6H1ZLJ7"/>
<evidence type="ECO:0000259" key="1">
    <source>
        <dbReference type="Pfam" id="PF04466"/>
    </source>
</evidence>
<dbReference type="NCBIfam" id="TIGR01547">
    <property type="entry name" value="phage_term_2"/>
    <property type="match status" value="1"/>
</dbReference>
<dbReference type="InterPro" id="IPR027417">
    <property type="entry name" value="P-loop_NTPase"/>
</dbReference>
<feature type="domain" description="Phage terminase large subunit N-terminal" evidence="1">
    <location>
        <begin position="18"/>
        <end position="207"/>
    </location>
</feature>
<dbReference type="PANTHER" id="PTHR39184:SF1">
    <property type="entry name" value="PBSX PHAGE TERMINASE LARGE SUBUNIT"/>
    <property type="match status" value="1"/>
</dbReference>
<evidence type="ECO:0000313" key="2">
    <source>
        <dbReference type="EMBL" id="QJA48311.1"/>
    </source>
</evidence>
<proteinExistence type="predicted"/>
<organism evidence="2">
    <name type="scientific">viral metagenome</name>
    <dbReference type="NCBI Taxonomy" id="1070528"/>
    <lineage>
        <taxon>unclassified sequences</taxon>
        <taxon>metagenomes</taxon>
        <taxon>organismal metagenomes</taxon>
    </lineage>
</organism>
<dbReference type="InterPro" id="IPR052380">
    <property type="entry name" value="Viral_DNA_packaging_terminase"/>
</dbReference>
<dbReference type="EMBL" id="MT144079">
    <property type="protein sequence ID" value="QJA48311.1"/>
    <property type="molecule type" value="Genomic_DNA"/>
</dbReference>
<gene>
    <name evidence="2" type="ORF">TM448A00912_0009</name>
</gene>
<dbReference type="InterPro" id="IPR035412">
    <property type="entry name" value="Terminase_L_N"/>
</dbReference>
<dbReference type="Gene3D" id="3.30.420.280">
    <property type="match status" value="1"/>
</dbReference>
<protein>
    <submittedName>
        <fullName evidence="2">Putative terminase</fullName>
    </submittedName>
</protein>
<name>A0A6H1ZLJ7_9ZZZZ</name>
<accession>A0A6H1ZLJ7</accession>
<dbReference type="Gene3D" id="3.40.50.300">
    <property type="entry name" value="P-loop containing nucleotide triphosphate hydrolases"/>
    <property type="match status" value="1"/>
</dbReference>
<dbReference type="Pfam" id="PF04466">
    <property type="entry name" value="Terminase_3"/>
    <property type="match status" value="1"/>
</dbReference>